<accession>A0AAV7WXR4</accession>
<keyword evidence="2" id="KW-1185">Reference proteome</keyword>
<organism evidence="1 2">
    <name type="scientific">Pleurodeles waltl</name>
    <name type="common">Iberian ribbed newt</name>
    <dbReference type="NCBI Taxonomy" id="8319"/>
    <lineage>
        <taxon>Eukaryota</taxon>
        <taxon>Metazoa</taxon>
        <taxon>Chordata</taxon>
        <taxon>Craniata</taxon>
        <taxon>Vertebrata</taxon>
        <taxon>Euteleostomi</taxon>
        <taxon>Amphibia</taxon>
        <taxon>Batrachia</taxon>
        <taxon>Caudata</taxon>
        <taxon>Salamandroidea</taxon>
        <taxon>Salamandridae</taxon>
        <taxon>Pleurodelinae</taxon>
        <taxon>Pleurodeles</taxon>
    </lineage>
</organism>
<name>A0AAV7WXR4_PLEWA</name>
<dbReference type="AlphaFoldDB" id="A0AAV7WXR4"/>
<proteinExistence type="predicted"/>
<dbReference type="Proteomes" id="UP001066276">
    <property type="component" value="Chromosome 1_1"/>
</dbReference>
<protein>
    <submittedName>
        <fullName evidence="1">Uncharacterized protein</fullName>
    </submittedName>
</protein>
<reference evidence="1" key="1">
    <citation type="journal article" date="2022" name="bioRxiv">
        <title>Sequencing and chromosome-scale assembly of the giantPleurodeles waltlgenome.</title>
        <authorList>
            <person name="Brown T."/>
            <person name="Elewa A."/>
            <person name="Iarovenko S."/>
            <person name="Subramanian E."/>
            <person name="Araus A.J."/>
            <person name="Petzold A."/>
            <person name="Susuki M."/>
            <person name="Suzuki K.-i.T."/>
            <person name="Hayashi T."/>
            <person name="Toyoda A."/>
            <person name="Oliveira C."/>
            <person name="Osipova E."/>
            <person name="Leigh N.D."/>
            <person name="Simon A."/>
            <person name="Yun M.H."/>
        </authorList>
    </citation>
    <scope>NUCLEOTIDE SEQUENCE</scope>
    <source>
        <strain evidence="1">20211129_DDA</strain>
        <tissue evidence="1">Liver</tissue>
    </source>
</reference>
<gene>
    <name evidence="1" type="ORF">NDU88_006484</name>
</gene>
<evidence type="ECO:0000313" key="1">
    <source>
        <dbReference type="EMBL" id="KAJ1218913.1"/>
    </source>
</evidence>
<dbReference type="EMBL" id="JANPWB010000001">
    <property type="protein sequence ID" value="KAJ1218913.1"/>
    <property type="molecule type" value="Genomic_DNA"/>
</dbReference>
<comment type="caution">
    <text evidence="1">The sequence shown here is derived from an EMBL/GenBank/DDBJ whole genome shotgun (WGS) entry which is preliminary data.</text>
</comment>
<sequence>MAQASASKTLQLASTLSHSPLYELSPSLPRFSAQTALGRPAIIVCTSEAYSVNYPIIDLLTETGSSLERCAVVQCPKKTKPMPYPEGLSKQACTCVMWLVPMAVRASRAVSSHRDISDAVASVPLSWLFRPSPPPDPPTPLTSLPQKILKCSPLVLFHPHFSLLTPG</sequence>
<evidence type="ECO:0000313" key="2">
    <source>
        <dbReference type="Proteomes" id="UP001066276"/>
    </source>
</evidence>